<evidence type="ECO:0000256" key="1">
    <source>
        <dbReference type="ARBA" id="ARBA00008874"/>
    </source>
</evidence>
<dbReference type="Pfam" id="PF00069">
    <property type="entry name" value="Pkinase"/>
    <property type="match status" value="1"/>
</dbReference>
<gene>
    <name evidence="13" type="ORF">BWQ96_04532</name>
</gene>
<name>A0A2V3IUG5_9FLOR</name>
<dbReference type="EC" id="2.7.11.1" evidence="2"/>
<dbReference type="SUPFAM" id="SSF56112">
    <property type="entry name" value="Protein kinase-like (PK-like)"/>
    <property type="match status" value="1"/>
</dbReference>
<evidence type="ECO:0000256" key="6">
    <source>
        <dbReference type="ARBA" id="ARBA00022777"/>
    </source>
</evidence>
<dbReference type="GO" id="GO:0004674">
    <property type="term" value="F:protein serine/threonine kinase activity"/>
    <property type="evidence" value="ECO:0007669"/>
    <property type="project" value="UniProtKB-KW"/>
</dbReference>
<keyword evidence="14" id="KW-1185">Reference proteome</keyword>
<evidence type="ECO:0000256" key="2">
    <source>
        <dbReference type="ARBA" id="ARBA00012513"/>
    </source>
</evidence>
<dbReference type="InterPro" id="IPR011009">
    <property type="entry name" value="Kinase-like_dom_sf"/>
</dbReference>
<organism evidence="13 14">
    <name type="scientific">Gracilariopsis chorda</name>
    <dbReference type="NCBI Taxonomy" id="448386"/>
    <lineage>
        <taxon>Eukaryota</taxon>
        <taxon>Rhodophyta</taxon>
        <taxon>Florideophyceae</taxon>
        <taxon>Rhodymeniophycidae</taxon>
        <taxon>Gracilariales</taxon>
        <taxon>Gracilariaceae</taxon>
        <taxon>Gracilariopsis</taxon>
    </lineage>
</organism>
<feature type="domain" description="Protein kinase" evidence="12">
    <location>
        <begin position="5"/>
        <end position="257"/>
    </location>
</feature>
<keyword evidence="3" id="KW-0723">Serine/threonine-protein kinase</keyword>
<evidence type="ECO:0000256" key="11">
    <source>
        <dbReference type="SAM" id="MobiDB-lite"/>
    </source>
</evidence>
<dbReference type="FunFam" id="1.10.510.10:FF:000499">
    <property type="entry name" value="Serine/threonine-protein kinase KIC1"/>
    <property type="match status" value="1"/>
</dbReference>
<proteinExistence type="inferred from homology"/>
<sequence length="473" mass="51988">MADMYEKLECIGKGTFGEVFKGRELSTGKIVALKLIDLEKMDEEIDVIQREIEVMRQISNPYVVQYHTSLMQGSTLWIIMEFMSAGSLKELIDGVGPLPEDAVATVMKALCKGLDYVHKGHKLHRDIKAANILLNDHGDVKLADFGVAGQMTTTIRQRNTMVGSPFWMAPEVVQKSLYDEKADIWSMGITGIELAEGLPPYATEHPFRALFLIPKNPPPRVEGTQFSKSFKDFIALCLKKNPTERPSAEQLLQHPFLRKARSSSLKEIVRQRQPMPVDSQEKVFIGGDSITEFETSTTAKPQPAEEAAEKKNDKVWEFDFGSLGEPTPEDEPNAEAANNRGDTPLEPDSVTSALENPGGEGAKSTSFTESRSDPGLESSNLTNQASQSVVLSELILPVISRIRADEVTSGSHNSALTASLGALEVAFVDIENARPGISHVLLESLFKETLQSDLEAAEALVKKVLEHKRVNGT</sequence>
<dbReference type="PANTHER" id="PTHR48012">
    <property type="entry name" value="STERILE20-LIKE KINASE, ISOFORM B-RELATED"/>
    <property type="match status" value="1"/>
</dbReference>
<dbReference type="STRING" id="448386.A0A2V3IUG5"/>
<evidence type="ECO:0000256" key="9">
    <source>
        <dbReference type="ARBA" id="ARBA00048679"/>
    </source>
</evidence>
<dbReference type="PROSITE" id="PS00107">
    <property type="entry name" value="PROTEIN_KINASE_ATP"/>
    <property type="match status" value="1"/>
</dbReference>
<evidence type="ECO:0000313" key="13">
    <source>
        <dbReference type="EMBL" id="PXF45764.1"/>
    </source>
</evidence>
<dbReference type="InterPro" id="IPR017441">
    <property type="entry name" value="Protein_kinase_ATP_BS"/>
</dbReference>
<dbReference type="GO" id="GO:0005524">
    <property type="term" value="F:ATP binding"/>
    <property type="evidence" value="ECO:0007669"/>
    <property type="project" value="UniProtKB-UniRule"/>
</dbReference>
<reference evidence="13 14" key="1">
    <citation type="journal article" date="2018" name="Mol. Biol. Evol.">
        <title>Analysis of the draft genome of the red seaweed Gracilariopsis chorda provides insights into genome size evolution in Rhodophyta.</title>
        <authorList>
            <person name="Lee J."/>
            <person name="Yang E.C."/>
            <person name="Graf L."/>
            <person name="Yang J.H."/>
            <person name="Qiu H."/>
            <person name="Zel Zion U."/>
            <person name="Chan C.X."/>
            <person name="Stephens T.G."/>
            <person name="Weber A.P.M."/>
            <person name="Boo G.H."/>
            <person name="Boo S.M."/>
            <person name="Kim K.M."/>
            <person name="Shin Y."/>
            <person name="Jung M."/>
            <person name="Lee S.J."/>
            <person name="Yim H.S."/>
            <person name="Lee J.H."/>
            <person name="Bhattacharya D."/>
            <person name="Yoon H.S."/>
        </authorList>
    </citation>
    <scope>NUCLEOTIDE SEQUENCE [LARGE SCALE GENOMIC DNA]</scope>
    <source>
        <strain evidence="13 14">SKKU-2015</strain>
        <tissue evidence="13">Whole body</tissue>
    </source>
</reference>
<dbReference type="PROSITE" id="PS50011">
    <property type="entry name" value="PROTEIN_KINASE_DOM"/>
    <property type="match status" value="1"/>
</dbReference>
<dbReference type="Gene3D" id="1.10.510.10">
    <property type="entry name" value="Transferase(Phosphotransferase) domain 1"/>
    <property type="match status" value="1"/>
</dbReference>
<dbReference type="InterPro" id="IPR046409">
    <property type="entry name" value="PDC10_dimerisation_sf"/>
</dbReference>
<evidence type="ECO:0000256" key="10">
    <source>
        <dbReference type="PROSITE-ProRule" id="PRU10141"/>
    </source>
</evidence>
<feature type="binding site" evidence="10">
    <location>
        <position position="34"/>
    </location>
    <ligand>
        <name>ATP</name>
        <dbReference type="ChEBI" id="CHEBI:30616"/>
    </ligand>
</feature>
<keyword evidence="7 10" id="KW-0067">ATP-binding</keyword>
<dbReference type="EMBL" id="NBIV01000054">
    <property type="protein sequence ID" value="PXF45764.1"/>
    <property type="molecule type" value="Genomic_DNA"/>
</dbReference>
<comment type="caution">
    <text evidence="13">The sequence shown here is derived from an EMBL/GenBank/DDBJ whole genome shotgun (WGS) entry which is preliminary data.</text>
</comment>
<comment type="catalytic activity">
    <reaction evidence="8">
        <text>L-threonyl-[protein] + ATP = O-phospho-L-threonyl-[protein] + ADP + H(+)</text>
        <dbReference type="Rhea" id="RHEA:46608"/>
        <dbReference type="Rhea" id="RHEA-COMP:11060"/>
        <dbReference type="Rhea" id="RHEA-COMP:11605"/>
        <dbReference type="ChEBI" id="CHEBI:15378"/>
        <dbReference type="ChEBI" id="CHEBI:30013"/>
        <dbReference type="ChEBI" id="CHEBI:30616"/>
        <dbReference type="ChEBI" id="CHEBI:61977"/>
        <dbReference type="ChEBI" id="CHEBI:456216"/>
        <dbReference type="EC" id="2.7.11.1"/>
    </reaction>
</comment>
<dbReference type="OrthoDB" id="248923at2759"/>
<keyword evidence="6 13" id="KW-0418">Kinase</keyword>
<evidence type="ECO:0000256" key="8">
    <source>
        <dbReference type="ARBA" id="ARBA00047899"/>
    </source>
</evidence>
<dbReference type="GO" id="GO:0005737">
    <property type="term" value="C:cytoplasm"/>
    <property type="evidence" value="ECO:0007669"/>
    <property type="project" value="TreeGrafter"/>
</dbReference>
<dbReference type="InterPro" id="IPR000719">
    <property type="entry name" value="Prot_kinase_dom"/>
</dbReference>
<dbReference type="SMART" id="SM00220">
    <property type="entry name" value="S_TKc"/>
    <property type="match status" value="1"/>
</dbReference>
<evidence type="ECO:0000256" key="4">
    <source>
        <dbReference type="ARBA" id="ARBA00022679"/>
    </source>
</evidence>
<evidence type="ECO:0000313" key="14">
    <source>
        <dbReference type="Proteomes" id="UP000247409"/>
    </source>
</evidence>
<comment type="similarity">
    <text evidence="1">Belongs to the protein kinase superfamily. STE Ser/Thr protein kinase family. STE20 subfamily.</text>
</comment>
<evidence type="ECO:0000256" key="7">
    <source>
        <dbReference type="ARBA" id="ARBA00022840"/>
    </source>
</evidence>
<accession>A0A2V3IUG5</accession>
<feature type="region of interest" description="Disordered" evidence="11">
    <location>
        <begin position="292"/>
        <end position="381"/>
    </location>
</feature>
<evidence type="ECO:0000256" key="5">
    <source>
        <dbReference type="ARBA" id="ARBA00022741"/>
    </source>
</evidence>
<comment type="catalytic activity">
    <reaction evidence="9">
        <text>L-seryl-[protein] + ATP = O-phospho-L-seryl-[protein] + ADP + H(+)</text>
        <dbReference type="Rhea" id="RHEA:17989"/>
        <dbReference type="Rhea" id="RHEA-COMP:9863"/>
        <dbReference type="Rhea" id="RHEA-COMP:11604"/>
        <dbReference type="ChEBI" id="CHEBI:15378"/>
        <dbReference type="ChEBI" id="CHEBI:29999"/>
        <dbReference type="ChEBI" id="CHEBI:30616"/>
        <dbReference type="ChEBI" id="CHEBI:83421"/>
        <dbReference type="ChEBI" id="CHEBI:456216"/>
        <dbReference type="EC" id="2.7.11.1"/>
    </reaction>
</comment>
<feature type="compositionally biased region" description="Basic and acidic residues" evidence="11">
    <location>
        <begin position="307"/>
        <end position="317"/>
    </location>
</feature>
<dbReference type="PANTHER" id="PTHR48012:SF10">
    <property type="entry name" value="FI20177P1"/>
    <property type="match status" value="1"/>
</dbReference>
<keyword evidence="4" id="KW-0808">Transferase</keyword>
<dbReference type="AlphaFoldDB" id="A0A2V3IUG5"/>
<evidence type="ECO:0000256" key="3">
    <source>
        <dbReference type="ARBA" id="ARBA00022527"/>
    </source>
</evidence>
<dbReference type="InterPro" id="IPR050629">
    <property type="entry name" value="STE20/SPS1-PAK"/>
</dbReference>
<evidence type="ECO:0000259" key="12">
    <source>
        <dbReference type="PROSITE" id="PS50011"/>
    </source>
</evidence>
<dbReference type="Proteomes" id="UP000247409">
    <property type="component" value="Unassembled WGS sequence"/>
</dbReference>
<dbReference type="Gene3D" id="1.10.12.70">
    <property type="match status" value="1"/>
</dbReference>
<protein>
    <recommendedName>
        <fullName evidence="2">non-specific serine/threonine protein kinase</fullName>
        <ecNumber evidence="2">2.7.11.1</ecNumber>
    </recommendedName>
</protein>
<keyword evidence="5 10" id="KW-0547">Nucleotide-binding</keyword>